<dbReference type="AlphaFoldDB" id="A0A2T4U0C6"/>
<dbReference type="RefSeq" id="WP_107561325.1">
    <property type="nucleotide sequence ID" value="NZ_NVQC01000012.1"/>
</dbReference>
<gene>
    <name evidence="1" type="ORF">CLG94_02500</name>
</gene>
<sequence>MSIARVISIINQMETDRVVERYAIGGAVGATFYLEPVATLDVDIFVGFKQQPRQVLISPRSIFDYLTARGGVVEGEYIVIAGWPVQFLPPTGPLVEEALAEAVTVDVEGTAAWVLTAEHLAAIALQTGRAKDKARLLQFVEADALEAKRFQAILARHGLVDRWREFERTFLQSGT</sequence>
<dbReference type="SUPFAM" id="SSF81301">
    <property type="entry name" value="Nucleotidyltransferase"/>
    <property type="match status" value="1"/>
</dbReference>
<name>A0A2T4U0C6_9BACT</name>
<accession>A0A2T4U0C6</accession>
<organism evidence="1 2">
    <name type="scientific">Candidatus Methylomirabilis limnetica</name>
    <dbReference type="NCBI Taxonomy" id="2033718"/>
    <lineage>
        <taxon>Bacteria</taxon>
        <taxon>Candidatus Methylomirabilota</taxon>
        <taxon>Candidatus Methylomirabilia</taxon>
        <taxon>Candidatus Methylomirabilales</taxon>
        <taxon>Candidatus Methylomirabilaceae</taxon>
        <taxon>Candidatus Methylomirabilis</taxon>
    </lineage>
</organism>
<protein>
    <recommendedName>
        <fullName evidence="3">Nucleotidyltransferase</fullName>
    </recommendedName>
</protein>
<dbReference type="Proteomes" id="UP000241436">
    <property type="component" value="Unassembled WGS sequence"/>
</dbReference>
<evidence type="ECO:0008006" key="3">
    <source>
        <dbReference type="Google" id="ProtNLM"/>
    </source>
</evidence>
<reference evidence="2" key="2">
    <citation type="journal article" date="2018" name="Environ. Microbiol.">
        <title>Bloom of a denitrifying methanotroph, 'Candidatus Methylomirabilis limnetica', in a deep stratified lake.</title>
        <authorList>
            <person name="Graf J.S."/>
            <person name="Mayr M.J."/>
            <person name="Marchant H.K."/>
            <person name="Tienken D."/>
            <person name="Hach P.F."/>
            <person name="Brand A."/>
            <person name="Schubert C.J."/>
            <person name="Kuypers M.M."/>
            <person name="Milucka J."/>
        </authorList>
    </citation>
    <scope>NUCLEOTIDE SEQUENCE [LARGE SCALE GENOMIC DNA]</scope>
    <source>
        <strain evidence="2">Zug</strain>
    </source>
</reference>
<proteinExistence type="predicted"/>
<comment type="caution">
    <text evidence="1">The sequence shown here is derived from an EMBL/GenBank/DDBJ whole genome shotgun (WGS) entry which is preliminary data.</text>
</comment>
<reference evidence="1 2" key="1">
    <citation type="submission" date="2017-09" db="EMBL/GenBank/DDBJ databases">
        <title>Bloom of a denitrifying methanotroph, Candidatus Methylomirabilis limnetica, in a deep stratified lake.</title>
        <authorList>
            <person name="Graf J.S."/>
            <person name="Marchant H.K."/>
            <person name="Tienken D."/>
            <person name="Hach P.F."/>
            <person name="Brand A."/>
            <person name="Schubert C.J."/>
            <person name="Kuypers M.M."/>
            <person name="Milucka J."/>
        </authorList>
    </citation>
    <scope>NUCLEOTIDE SEQUENCE [LARGE SCALE GENOMIC DNA]</scope>
    <source>
        <strain evidence="1 2">Zug</strain>
    </source>
</reference>
<dbReference type="EMBL" id="NVQC01000012">
    <property type="protein sequence ID" value="PTL36768.1"/>
    <property type="molecule type" value="Genomic_DNA"/>
</dbReference>
<keyword evidence="2" id="KW-1185">Reference proteome</keyword>
<evidence type="ECO:0000313" key="2">
    <source>
        <dbReference type="Proteomes" id="UP000241436"/>
    </source>
</evidence>
<dbReference type="OrthoDB" id="3078360at2"/>
<dbReference type="InterPro" id="IPR043519">
    <property type="entry name" value="NT_sf"/>
</dbReference>
<evidence type="ECO:0000313" key="1">
    <source>
        <dbReference type="EMBL" id="PTL36768.1"/>
    </source>
</evidence>